<dbReference type="RefSeq" id="WP_145064854.1">
    <property type="nucleotide sequence ID" value="NZ_CP036287.1"/>
</dbReference>
<keyword evidence="1" id="KW-1133">Transmembrane helix</keyword>
<proteinExistence type="predicted"/>
<keyword evidence="3" id="KW-1185">Reference proteome</keyword>
<protein>
    <submittedName>
        <fullName evidence="2">Uncharacterized protein</fullName>
    </submittedName>
</protein>
<organism evidence="2 3">
    <name type="scientific">Engelhardtia mirabilis</name>
    <dbReference type="NCBI Taxonomy" id="2528011"/>
    <lineage>
        <taxon>Bacteria</taxon>
        <taxon>Pseudomonadati</taxon>
        <taxon>Planctomycetota</taxon>
        <taxon>Planctomycetia</taxon>
        <taxon>Planctomycetia incertae sedis</taxon>
        <taxon>Engelhardtia</taxon>
    </lineage>
</organism>
<evidence type="ECO:0000313" key="2">
    <source>
        <dbReference type="EMBL" id="QDU67040.1"/>
    </source>
</evidence>
<dbReference type="KEGG" id="pbap:Pla133_21180"/>
<reference evidence="2 3" key="1">
    <citation type="submission" date="2019-02" db="EMBL/GenBank/DDBJ databases">
        <title>Deep-cultivation of Planctomycetes and their phenomic and genomic characterization uncovers novel biology.</title>
        <authorList>
            <person name="Wiegand S."/>
            <person name="Jogler M."/>
            <person name="Boedeker C."/>
            <person name="Pinto D."/>
            <person name="Vollmers J."/>
            <person name="Rivas-Marin E."/>
            <person name="Kohn T."/>
            <person name="Peeters S.H."/>
            <person name="Heuer A."/>
            <person name="Rast P."/>
            <person name="Oberbeckmann S."/>
            <person name="Bunk B."/>
            <person name="Jeske O."/>
            <person name="Meyerdierks A."/>
            <person name="Storesund J.E."/>
            <person name="Kallscheuer N."/>
            <person name="Luecker S."/>
            <person name="Lage O.M."/>
            <person name="Pohl T."/>
            <person name="Merkel B.J."/>
            <person name="Hornburger P."/>
            <person name="Mueller R.-W."/>
            <person name="Bruemmer F."/>
            <person name="Labrenz M."/>
            <person name="Spormann A.M."/>
            <person name="Op den Camp H."/>
            <person name="Overmann J."/>
            <person name="Amann R."/>
            <person name="Jetten M.S.M."/>
            <person name="Mascher T."/>
            <person name="Medema M.H."/>
            <person name="Devos D.P."/>
            <person name="Kaster A.-K."/>
            <person name="Ovreas L."/>
            <person name="Rohde M."/>
            <person name="Galperin M.Y."/>
            <person name="Jogler C."/>
        </authorList>
    </citation>
    <scope>NUCLEOTIDE SEQUENCE [LARGE SCALE GENOMIC DNA]</scope>
    <source>
        <strain evidence="2 3">Pla133</strain>
    </source>
</reference>
<dbReference type="AlphaFoldDB" id="A0A518BJ87"/>
<dbReference type="EMBL" id="CP036287">
    <property type="protein sequence ID" value="QDU67040.1"/>
    <property type="molecule type" value="Genomic_DNA"/>
</dbReference>
<name>A0A518BJ87_9BACT</name>
<sequence>MVDLASLPAFASPPVVEGGWSEVDWTALGLTLSIAGSFLLANAILLRHPRDLVAEHFGQTRQRLGSIRGYVFHRVQVALGFGLLLAGFGLQLVGRYTPGSEGAVGAAVVGDGSGEFPIGWVGLLVVGVGLLQLGGWWVSQRLFRRYVRDYLVERESDIETDSKLAREVGELFGLEMLPEDTVQSYVARLRQRLNLPRREAHSAGGRRAATARTVAAADDFS</sequence>
<accession>A0A518BJ87</accession>
<keyword evidence="1" id="KW-0812">Transmembrane</keyword>
<gene>
    <name evidence="2" type="ORF">Pla133_21180</name>
</gene>
<feature type="transmembrane region" description="Helical" evidence="1">
    <location>
        <begin position="118"/>
        <end position="138"/>
    </location>
</feature>
<feature type="transmembrane region" description="Helical" evidence="1">
    <location>
        <begin position="25"/>
        <end position="46"/>
    </location>
</feature>
<dbReference type="Proteomes" id="UP000316921">
    <property type="component" value="Chromosome"/>
</dbReference>
<keyword evidence="1" id="KW-0472">Membrane</keyword>
<evidence type="ECO:0000313" key="3">
    <source>
        <dbReference type="Proteomes" id="UP000316921"/>
    </source>
</evidence>
<feature type="transmembrane region" description="Helical" evidence="1">
    <location>
        <begin position="67"/>
        <end position="90"/>
    </location>
</feature>
<evidence type="ECO:0000256" key="1">
    <source>
        <dbReference type="SAM" id="Phobius"/>
    </source>
</evidence>